<dbReference type="EMBL" id="JAEFBJ010000006">
    <property type="protein sequence ID" value="KAG7599327.1"/>
    <property type="molecule type" value="Genomic_DNA"/>
</dbReference>
<keyword evidence="1" id="KW-0813">Transport</keyword>
<dbReference type="InterPro" id="IPR002156">
    <property type="entry name" value="RNaseH_domain"/>
</dbReference>
<dbReference type="CDD" id="cd06222">
    <property type="entry name" value="RNase_H_like"/>
    <property type="match status" value="1"/>
</dbReference>
<feature type="coiled-coil region" evidence="16">
    <location>
        <begin position="792"/>
        <end position="819"/>
    </location>
</feature>
<keyword evidence="12" id="KW-0325">Glycoprotein</keyword>
<dbReference type="InterPro" id="IPR005135">
    <property type="entry name" value="Endo/exonuclease/phosphatase"/>
</dbReference>
<evidence type="ECO:0000256" key="14">
    <source>
        <dbReference type="ARBA" id="ARBA00060484"/>
    </source>
</evidence>
<evidence type="ECO:0000256" key="16">
    <source>
        <dbReference type="SAM" id="Coils"/>
    </source>
</evidence>
<evidence type="ECO:0000313" key="22">
    <source>
        <dbReference type="EMBL" id="KAG7599327.1"/>
    </source>
</evidence>
<dbReference type="GO" id="GO:0003676">
    <property type="term" value="F:nucleic acid binding"/>
    <property type="evidence" value="ECO:0007669"/>
    <property type="project" value="InterPro"/>
</dbReference>
<protein>
    <submittedName>
        <fullName evidence="22">Endonuclease/exonuclease/phosphatase superfamily</fullName>
    </submittedName>
</protein>
<evidence type="ECO:0000256" key="6">
    <source>
        <dbReference type="ARBA" id="ARBA00022771"/>
    </source>
</evidence>
<feature type="domain" description="RNase H type-1" evidence="21">
    <location>
        <begin position="1714"/>
        <end position="1870"/>
    </location>
</feature>
<evidence type="ECO:0000256" key="12">
    <source>
        <dbReference type="ARBA" id="ARBA00023180"/>
    </source>
</evidence>
<dbReference type="CDD" id="cd01650">
    <property type="entry name" value="RT_nLTR_like"/>
    <property type="match status" value="1"/>
</dbReference>
<dbReference type="PROSITE" id="PS50089">
    <property type="entry name" value="ZF_RING_2"/>
    <property type="match status" value="1"/>
</dbReference>
<evidence type="ECO:0000256" key="7">
    <source>
        <dbReference type="ARBA" id="ARBA00022833"/>
    </source>
</evidence>
<feature type="region of interest" description="Disordered" evidence="17">
    <location>
        <begin position="325"/>
        <end position="355"/>
    </location>
</feature>
<dbReference type="GO" id="GO:0012505">
    <property type="term" value="C:endomembrane system"/>
    <property type="evidence" value="ECO:0007669"/>
    <property type="project" value="UniProtKB-SubCell"/>
</dbReference>
<dbReference type="Pfam" id="PF13966">
    <property type="entry name" value="zf-RVT"/>
    <property type="match status" value="1"/>
</dbReference>
<evidence type="ECO:0000313" key="23">
    <source>
        <dbReference type="Proteomes" id="UP000694251"/>
    </source>
</evidence>
<dbReference type="PANTHER" id="PTHR33116:SF70">
    <property type="entry name" value="NON-LTR RETROELEMENT REVERSE TRANSCRIPTASE-LIKE PROTEIN"/>
    <property type="match status" value="1"/>
</dbReference>
<evidence type="ECO:0000256" key="10">
    <source>
        <dbReference type="ARBA" id="ARBA00023136"/>
    </source>
</evidence>
<keyword evidence="10 18" id="KW-0472">Membrane</keyword>
<keyword evidence="2" id="KW-0926">Vacuole</keyword>
<evidence type="ECO:0000256" key="15">
    <source>
        <dbReference type="PROSITE-ProRule" id="PRU00175"/>
    </source>
</evidence>
<feature type="transmembrane region" description="Helical" evidence="18">
    <location>
        <begin position="1954"/>
        <end position="1977"/>
    </location>
</feature>
<comment type="subcellular location">
    <subcellularLocation>
        <location evidence="13">Endomembrane system</location>
        <topology evidence="13">Single-pass type I membrane protein</topology>
    </subcellularLocation>
    <subcellularLocation>
        <location evidence="14">Protein storage vacuole membrane</location>
    </subcellularLocation>
</comment>
<dbReference type="GO" id="GO:0008270">
    <property type="term" value="F:zinc ion binding"/>
    <property type="evidence" value="ECO:0007669"/>
    <property type="project" value="UniProtKB-KW"/>
</dbReference>
<dbReference type="InterPro" id="IPR044744">
    <property type="entry name" value="ZNRF4/RNF13/RNF167_PA"/>
</dbReference>
<keyword evidence="9 18" id="KW-1133">Transmembrane helix</keyword>
<organism evidence="22 23">
    <name type="scientific">Arabidopsis suecica</name>
    <name type="common">Swedish thale-cress</name>
    <name type="synonym">Cardaminopsis suecica</name>
    <dbReference type="NCBI Taxonomy" id="45249"/>
    <lineage>
        <taxon>Eukaryota</taxon>
        <taxon>Viridiplantae</taxon>
        <taxon>Streptophyta</taxon>
        <taxon>Embryophyta</taxon>
        <taxon>Tracheophyta</taxon>
        <taxon>Spermatophyta</taxon>
        <taxon>Magnoliopsida</taxon>
        <taxon>eudicotyledons</taxon>
        <taxon>Gunneridae</taxon>
        <taxon>Pentapetalae</taxon>
        <taxon>rosids</taxon>
        <taxon>malvids</taxon>
        <taxon>Brassicales</taxon>
        <taxon>Brassicaceae</taxon>
        <taxon>Camelineae</taxon>
        <taxon>Arabidopsis</taxon>
    </lineage>
</organism>
<dbReference type="GO" id="GO:0032586">
    <property type="term" value="C:protein storage vacuole membrane"/>
    <property type="evidence" value="ECO:0007669"/>
    <property type="project" value="UniProtKB-SubCell"/>
</dbReference>
<keyword evidence="22" id="KW-0540">Nuclease</keyword>
<dbReference type="GO" id="GO:0004523">
    <property type="term" value="F:RNA-DNA hybrid ribonuclease activity"/>
    <property type="evidence" value="ECO:0007669"/>
    <property type="project" value="InterPro"/>
</dbReference>
<evidence type="ECO:0000259" key="21">
    <source>
        <dbReference type="PROSITE" id="PS50879"/>
    </source>
</evidence>
<keyword evidence="22" id="KW-0378">Hydrolase</keyword>
<dbReference type="Pfam" id="PF13639">
    <property type="entry name" value="zf-RING_2"/>
    <property type="match status" value="1"/>
</dbReference>
<feature type="domain" description="RING-type" evidence="19">
    <location>
        <begin position="2025"/>
        <end position="2067"/>
    </location>
</feature>
<evidence type="ECO:0000256" key="3">
    <source>
        <dbReference type="ARBA" id="ARBA00022692"/>
    </source>
</evidence>
<dbReference type="InterPro" id="IPR042981">
    <property type="entry name" value="RNF11_RING-H2"/>
</dbReference>
<dbReference type="Pfam" id="PF13456">
    <property type="entry name" value="RVT_3"/>
    <property type="match status" value="1"/>
</dbReference>
<dbReference type="Pfam" id="PF02225">
    <property type="entry name" value="PA"/>
    <property type="match status" value="1"/>
</dbReference>
<dbReference type="CDD" id="cd02123">
    <property type="entry name" value="PA_C_RZF_like"/>
    <property type="match status" value="1"/>
</dbReference>
<evidence type="ECO:0000256" key="13">
    <source>
        <dbReference type="ARBA" id="ARBA00046288"/>
    </source>
</evidence>
<dbReference type="Pfam" id="PF03372">
    <property type="entry name" value="Exo_endo_phos"/>
    <property type="match status" value="1"/>
</dbReference>
<evidence type="ECO:0000259" key="19">
    <source>
        <dbReference type="PROSITE" id="PS50089"/>
    </source>
</evidence>
<keyword evidence="3 18" id="KW-0812">Transmembrane</keyword>
<dbReference type="FunFam" id="3.50.30.30:FF:000020">
    <property type="entry name" value="Receptor homology region transmembrane domain-and RING domain-containing protein 2"/>
    <property type="match status" value="1"/>
</dbReference>
<evidence type="ECO:0000256" key="8">
    <source>
        <dbReference type="ARBA" id="ARBA00022927"/>
    </source>
</evidence>
<evidence type="ECO:0000256" key="1">
    <source>
        <dbReference type="ARBA" id="ARBA00022448"/>
    </source>
</evidence>
<dbReference type="InterPro" id="IPR001841">
    <property type="entry name" value="Znf_RING"/>
</dbReference>
<dbReference type="Pfam" id="PF00078">
    <property type="entry name" value="RVT_1"/>
    <property type="match status" value="1"/>
</dbReference>
<proteinExistence type="predicted"/>
<dbReference type="Pfam" id="PF14111">
    <property type="entry name" value="DUF4283"/>
    <property type="match status" value="1"/>
</dbReference>
<reference evidence="22 23" key="1">
    <citation type="submission" date="2020-12" db="EMBL/GenBank/DDBJ databases">
        <title>Concerted genomic and epigenomic changes stabilize Arabidopsis allopolyploids.</title>
        <authorList>
            <person name="Chen Z."/>
        </authorList>
    </citation>
    <scope>NUCLEOTIDE SEQUENCE [LARGE SCALE GENOMIC DNA]</scope>
    <source>
        <strain evidence="22">As9502</strain>
        <tissue evidence="22">Leaf</tissue>
    </source>
</reference>
<dbReference type="PROSITE" id="PS50878">
    <property type="entry name" value="RT_POL"/>
    <property type="match status" value="1"/>
</dbReference>
<evidence type="ECO:0000256" key="17">
    <source>
        <dbReference type="SAM" id="MobiDB-lite"/>
    </source>
</evidence>
<evidence type="ECO:0000256" key="11">
    <source>
        <dbReference type="ARBA" id="ARBA00023157"/>
    </source>
</evidence>
<feature type="domain" description="Reverse transcriptase" evidence="20">
    <location>
        <begin position="974"/>
        <end position="1255"/>
    </location>
</feature>
<keyword evidence="4" id="KW-0479">Metal-binding</keyword>
<feature type="region of interest" description="Disordered" evidence="17">
    <location>
        <begin position="1"/>
        <end position="65"/>
    </location>
</feature>
<keyword evidence="23" id="KW-1185">Reference proteome</keyword>
<evidence type="ECO:0000256" key="18">
    <source>
        <dbReference type="SAM" id="Phobius"/>
    </source>
</evidence>
<keyword evidence="7" id="KW-0862">Zinc</keyword>
<evidence type="ECO:0000259" key="20">
    <source>
        <dbReference type="PROSITE" id="PS50878"/>
    </source>
</evidence>
<dbReference type="InterPro" id="IPR044730">
    <property type="entry name" value="RNase_H-like_dom_plant"/>
</dbReference>
<dbReference type="InterPro" id="IPR025558">
    <property type="entry name" value="DUF4283"/>
</dbReference>
<keyword evidence="8" id="KW-0653">Protein transport</keyword>
<keyword evidence="11" id="KW-1015">Disulfide bond</keyword>
<dbReference type="CDD" id="cd16468">
    <property type="entry name" value="RING-H2_RNF11"/>
    <property type="match status" value="1"/>
</dbReference>
<dbReference type="PANTHER" id="PTHR33116">
    <property type="entry name" value="REVERSE TRANSCRIPTASE ZINC-BINDING DOMAIN-CONTAINING PROTEIN-RELATED-RELATED"/>
    <property type="match status" value="1"/>
</dbReference>
<keyword evidence="5" id="KW-0732">Signal</keyword>
<evidence type="ECO:0000256" key="2">
    <source>
        <dbReference type="ARBA" id="ARBA00022554"/>
    </source>
</evidence>
<evidence type="ECO:0000256" key="4">
    <source>
        <dbReference type="ARBA" id="ARBA00022723"/>
    </source>
</evidence>
<accession>A0A8T2CIK7</accession>
<name>A0A8T2CIK7_ARASU</name>
<feature type="compositionally biased region" description="Basic and acidic residues" evidence="17">
    <location>
        <begin position="54"/>
        <end position="65"/>
    </location>
</feature>
<dbReference type="PROSITE" id="PS50879">
    <property type="entry name" value="RNASE_H_1"/>
    <property type="match status" value="1"/>
</dbReference>
<dbReference type="SMART" id="SM00184">
    <property type="entry name" value="RING"/>
    <property type="match status" value="1"/>
</dbReference>
<feature type="compositionally biased region" description="Basic and acidic residues" evidence="17">
    <location>
        <begin position="8"/>
        <end position="24"/>
    </location>
</feature>
<feature type="compositionally biased region" description="Low complexity" evidence="17">
    <location>
        <begin position="346"/>
        <end position="355"/>
    </location>
</feature>
<keyword evidence="6 15" id="KW-0863">Zinc-finger</keyword>
<dbReference type="Proteomes" id="UP000694251">
    <property type="component" value="Chromosome 6"/>
</dbReference>
<comment type="caution">
    <text evidence="22">The sequence shown here is derived from an EMBL/GenBank/DDBJ whole genome shotgun (WGS) entry which is preliminary data.</text>
</comment>
<sequence>MSGARVGRQREQDETMEDDGRPPELETGVSPVWVEKVQEGNGGGNTSAVGVGRNSEHDETMEEDGRPLELEAGASRVWVEKVQKSNGGGVPVPEKVLADDFVKSRMSLEFPNGEGGEPVITIGSEVLEAMNGLYKQCMLVKVLGRHLTVAAMNRKLQDLWRPSGGMSVLDLPKQFFMIRFDLEDDYMKALTGGPWRVYGSIMMVQAWSPDFDPLTDEIATTPVWVRIANIPINFYHRAILMGIAEGLGSPIKVDLTTMRVERARFARVCVEVILKKPLKGSVIVNGERYYVAYEGLSNICALCGMYGHGVGACPKRPTGKLVQVQSQEGLGSQRRRGQDGEGFTEGGSPVPSSQGIVSGSVGVANRFAGLEEEGEILEAGGEMVVIEENKENVNTQNVVSQVQAGIQGNGKGAVLKKGLDGGKKLAGEVEKRTGGLKLVKQSRGKLVKSNAPTRGLVFGPLRGETGGISSGKRLRVEHESVGRAGGAYTAGMDGMRGTGSQVQGSVEMQAPTSELTVADSTGMDLILQENRSDRKGGERAGRICQRLGLENSFRVDATGQSGGLWLLWRSSVGQVNIVVSSSQFIHAKVVNGEESMNLVVVYAAPSVSRRSGLWDELRDVIRGMTGPLIIGGDFNTIVRLDERTGGNGRLSPDSLAFGEWINDLSLIDMGFKGGKYTWKRGLTESTYVAKRLDRVFCCANARLKWQEAVVAHLPFLSSDHAPLYVQLCPQQDLDPRRRPFRFEAAWLKHEGFKDLLMASWDPGITTPEALLKLRGKLKKWNKEVFGDVNTRKEKLIHEIKEVQELLELAQTDVLLAKEDQLLRDFDVLLEQEETIWFQKSREKVISLGDRNTSFFHTSTIIRRRRNRIELLKDVEDKWVSDKGELEKMAVEYYRKLYSLEDVDVGQGGLPAMGFTQLTRAEKAALEKPFSVEEVVVEVKKMGSFKAPGPDGFQSVFYQSSWDVVGSSVSRFVLDFLASGVLPQLTNAALLVLLPKVARPERITQFRPVSLCNVLFKIITKMMVIRLKSVISKLIGPAQASFIPGRLSIDNIVVVQEAVHSMRRKKGRKGWMLLKLDLEKAYDRIRWDFLEETLKAAGLSEGWTRRIMQCVVNPSMSLLWNGERTKSFTPARGLRQGDPLSPYLFVLCIERLCHQIEAAVGSGEWKPISLSRGGPKLSHVCFADDLILFAEASVAQVKIIRGVLEKFCLASGQKVSLEKSKIFFSENVSRDMERLITAESGIGSTRELGKYLGMPILQKRINKTTYGEVLEKVSSRLAGWKSKTLSMAGRITLTKAVLFSIPVHSMSSILLPVSTLEGLDKLSRSFVWGSTVEKKKQHLLAWGKVCKPKSEGGLGLKEARVMNKALLAKVGWRLLSDKSSLWAKVLRSKYRIGEIHDHSWLAPKSNWSSTWRSIGVGLREVVSRGLGWVPGDGKTIRFWTDRWLLGESLLERAITQVPMEEVGRKLEEYWTVGGGWNLAVLGQYLPQNILKRIHAVVLKGVPFMGDSISWLGSADGEFSVRSAYSLVTQVTDHRPCMERFFKQVWDVVAPERVKVFLWLVTHQVIMTNMERVRRHIGESAVCQVCNGANESIIHVLRDCPAMEGIWLRLVPQPERQTFFSRSLLEWLFVNLNAGHDDGRGSWATLFSMAAWWAWKWRCGNVFGEIGKCRDRTRFLKELAVEVTKAHEQVKKEARAGQGSGSGQRTEIMVSWIRPGEGWVALNTDGASRGNPGLATAAGVIRDSDGLWLGGFALNIGICSAPMAELWGVYYGLVIAWDRGYRRVELRVDSELVVGFIRSGVSDAHPLSFLLASAKVVLIGRNTILSFDDVEATFTPIVRRSGEHGLLYAAEPLDACSDLNNIAEKGSRFRSSYILIVRGGCSFEEKVRKAQKAGFKAAIVYNDGYDELLVPMAGNSSGMHIHGLLVTRASGEVLKGYAGQAELELWLIPGFGISSWSIMGITFISLLAVSAVLATCFVVHRHRIRRRVRELPHGGQGLSRMPRKLLQSMPTEVYTGVLEEGSTSVTCAICIDDYCVGEKLRILPCKHKFHAVCIDSWLGHCRSFCPVCKRNPRTGNDVPPASETTPLITPSPNSITSLQSFYDLPIVVRVYL</sequence>
<dbReference type="InterPro" id="IPR003137">
    <property type="entry name" value="PA_domain"/>
</dbReference>
<evidence type="ECO:0000256" key="9">
    <source>
        <dbReference type="ARBA" id="ARBA00022989"/>
    </source>
</evidence>
<keyword evidence="22" id="KW-0255">Endonuclease</keyword>
<dbReference type="GO" id="GO:0015031">
    <property type="term" value="P:protein transport"/>
    <property type="evidence" value="ECO:0007669"/>
    <property type="project" value="UniProtKB-KW"/>
</dbReference>
<evidence type="ECO:0000256" key="5">
    <source>
        <dbReference type="ARBA" id="ARBA00022729"/>
    </source>
</evidence>
<dbReference type="InterPro" id="IPR000477">
    <property type="entry name" value="RT_dom"/>
</dbReference>
<dbReference type="OrthoDB" id="1736385at2759"/>
<gene>
    <name evidence="22" type="ORF">ISN44_As06g035120</name>
</gene>
<dbReference type="InterPro" id="IPR026960">
    <property type="entry name" value="RVT-Znf"/>
</dbReference>
<keyword evidence="16" id="KW-0175">Coiled coil</keyword>